<name>A0AAE7S0D4_9CAUD</name>
<feature type="compositionally biased region" description="Basic and acidic residues" evidence="1">
    <location>
        <begin position="28"/>
        <end position="40"/>
    </location>
</feature>
<sequence>MGKTKKDSREQKAMHRKDSMHKPKMTPYKRESKSKRIYEK</sequence>
<reference evidence="2 3" key="1">
    <citation type="submission" date="2021-04" db="EMBL/GenBank/DDBJ databases">
        <authorList>
            <person name="Shkoporov A.N."/>
            <person name="Stockdale S.R."/>
            <person name="Guerin E."/>
            <person name="Ross R.P."/>
            <person name="Hill C."/>
        </authorList>
    </citation>
    <scope>NUCLEOTIDE SEQUENCE [LARGE SCALE GENOMIC DNA]</scope>
    <source>
        <strain evidence="3">cr77_1</strain>
    </source>
</reference>
<evidence type="ECO:0000313" key="2">
    <source>
        <dbReference type="EMBL" id="QWM89812.1"/>
    </source>
</evidence>
<dbReference type="KEGG" id="vg:75692127"/>
<evidence type="ECO:0000256" key="1">
    <source>
        <dbReference type="SAM" id="MobiDB-lite"/>
    </source>
</evidence>
<accession>A0AAE7S0D4</accession>
<feature type="region of interest" description="Disordered" evidence="1">
    <location>
        <begin position="1"/>
        <end position="40"/>
    </location>
</feature>
<keyword evidence="3" id="KW-1185">Reference proteome</keyword>
<gene>
    <name evidence="2" type="primary">gp_16582</name>
</gene>
<dbReference type="Proteomes" id="UP000827562">
    <property type="component" value="Segment"/>
</dbReference>
<dbReference type="EMBL" id="MZ130482">
    <property type="protein sequence ID" value="QWM89812.1"/>
    <property type="molecule type" value="Genomic_DNA"/>
</dbReference>
<feature type="compositionally biased region" description="Basic and acidic residues" evidence="1">
    <location>
        <begin position="1"/>
        <end position="21"/>
    </location>
</feature>
<dbReference type="GeneID" id="75692127"/>
<organism evidence="2 3">
    <name type="scientific">uncultured phage cr77_1</name>
    <dbReference type="NCBI Taxonomy" id="2986410"/>
    <lineage>
        <taxon>Viruses</taxon>
        <taxon>Duplodnaviria</taxon>
        <taxon>Heunggongvirae</taxon>
        <taxon>Uroviricota</taxon>
        <taxon>Caudoviricetes</taxon>
        <taxon>Crassvirales</taxon>
        <taxon>Suoliviridae</taxon>
        <taxon>Boorivirinae</taxon>
        <taxon>Canhaevirus</taxon>
        <taxon>Canhaevirus faecalis</taxon>
    </lineage>
</organism>
<evidence type="ECO:0000313" key="3">
    <source>
        <dbReference type="Proteomes" id="UP000827562"/>
    </source>
</evidence>
<proteinExistence type="predicted"/>
<protein>
    <submittedName>
        <fullName evidence="2">Uncharacterized protein</fullName>
    </submittedName>
</protein>
<dbReference type="RefSeq" id="YP_010359384.1">
    <property type="nucleotide sequence ID" value="NC_062772.1"/>
</dbReference>